<dbReference type="EMBL" id="CP009961">
    <property type="protein sequence ID" value="AKG38197.1"/>
    <property type="molecule type" value="Genomic_DNA"/>
</dbReference>
<accession>A0A0F7FHB8</accession>
<dbReference type="PATRIC" id="fig|1550241.5.peg.268"/>
<protein>
    <submittedName>
        <fullName evidence="1">Uncharacterized protein</fullName>
    </submittedName>
</protein>
<dbReference type="KEGG" id="thf:MA03_01305"/>
<dbReference type="HOGENOM" id="CLU_1830689_0_0_2"/>
<dbReference type="AlphaFoldDB" id="A0A0F7FHB8"/>
<keyword evidence="2" id="KW-1185">Reference proteome</keyword>
<dbReference type="Proteomes" id="UP000067434">
    <property type="component" value="Chromosome"/>
</dbReference>
<dbReference type="STRING" id="1550241.MA03_01305"/>
<evidence type="ECO:0000313" key="1">
    <source>
        <dbReference type="EMBL" id="AKG38197.1"/>
    </source>
</evidence>
<reference evidence="1 2" key="1">
    <citation type="journal article" date="2015" name="Stand. Genomic Sci.">
        <title>Complete genome sequence of and proposal of Thermofilum uzonense sp. nov. a novel hyperthermophilic crenarchaeon and emended description of the genus Thermofilum.</title>
        <authorList>
            <person name="Toshchakov S.V."/>
            <person name="Korzhenkov A.A."/>
            <person name="Samarov N.I."/>
            <person name="Mazunin I.O."/>
            <person name="Mozhey O.I."/>
            <person name="Shmyr I.S."/>
            <person name="Derbikova K.S."/>
            <person name="Taranov E.A."/>
            <person name="Dominova I.N."/>
            <person name="Bonch-Osmolovskaya E.A."/>
            <person name="Patrushev M.V."/>
            <person name="Podosokorskaya O.A."/>
            <person name="Kublanov I.V."/>
        </authorList>
    </citation>
    <scope>NUCLEOTIDE SEQUENCE [LARGE SCALE GENOMIC DNA]</scope>
    <source>
        <strain evidence="1 2">1807-2</strain>
    </source>
</reference>
<gene>
    <name evidence="1" type="ORF">MA03_01305</name>
</gene>
<name>A0A0F7FHB8_9CREN</name>
<sequence length="140" mass="15649">MSTTEPEIMAELLSEELENKGYFNIISEDGKTLILYSCPGACSPIFIRIEESGMRIVIPLYAIDKNIGDIIGVFRESLGDILSYNVYELSEKCVGLEITSPELSSSDTDRIIKLIRNIQGTLMVLEKTRKDVLVETDVLL</sequence>
<dbReference type="GeneID" id="25400826"/>
<dbReference type="RefSeq" id="WP_052883545.1">
    <property type="nucleotide sequence ID" value="NZ_CP009961.1"/>
</dbReference>
<evidence type="ECO:0000313" key="2">
    <source>
        <dbReference type="Proteomes" id="UP000067434"/>
    </source>
</evidence>
<organism evidence="1 2">
    <name type="scientific">Infirmifilum uzonense</name>
    <dbReference type="NCBI Taxonomy" id="1550241"/>
    <lineage>
        <taxon>Archaea</taxon>
        <taxon>Thermoproteota</taxon>
        <taxon>Thermoprotei</taxon>
        <taxon>Thermofilales</taxon>
        <taxon>Thermofilaceae</taxon>
        <taxon>Infirmifilum</taxon>
    </lineage>
</organism>
<proteinExistence type="predicted"/>